<dbReference type="Proteomes" id="UP000054498">
    <property type="component" value="Unassembled WGS sequence"/>
</dbReference>
<proteinExistence type="predicted"/>
<feature type="region of interest" description="Disordered" evidence="1">
    <location>
        <begin position="121"/>
        <end position="188"/>
    </location>
</feature>
<dbReference type="InterPro" id="IPR057668">
    <property type="entry name" value="E2_Ub-conjug_enz_C"/>
</dbReference>
<feature type="compositionally biased region" description="Basic and acidic residues" evidence="1">
    <location>
        <begin position="147"/>
        <end position="156"/>
    </location>
</feature>
<dbReference type="PANTHER" id="PTHR31560:SF0">
    <property type="entry name" value="UPF0652 PROTEIN C22H10.08"/>
    <property type="match status" value="1"/>
</dbReference>
<dbReference type="Pfam" id="PF09418">
    <property type="entry name" value="DUF2009"/>
    <property type="match status" value="1"/>
</dbReference>
<organism evidence="3 4">
    <name type="scientific">Monoraphidium neglectum</name>
    <dbReference type="NCBI Taxonomy" id="145388"/>
    <lineage>
        <taxon>Eukaryota</taxon>
        <taxon>Viridiplantae</taxon>
        <taxon>Chlorophyta</taxon>
        <taxon>core chlorophytes</taxon>
        <taxon>Chlorophyceae</taxon>
        <taxon>CS clade</taxon>
        <taxon>Sphaeropleales</taxon>
        <taxon>Selenastraceae</taxon>
        <taxon>Monoraphidium</taxon>
    </lineage>
</organism>
<dbReference type="PANTHER" id="PTHR31560">
    <property type="entry name" value="UPF0652 PROTEIN C16A11.03C-RELATED"/>
    <property type="match status" value="1"/>
</dbReference>
<reference evidence="3 4" key="1">
    <citation type="journal article" date="2013" name="BMC Genomics">
        <title>Reconstruction of the lipid metabolism for the microalga Monoraphidium neglectum from its genome sequence reveals characteristics suitable for biofuel production.</title>
        <authorList>
            <person name="Bogen C."/>
            <person name="Al-Dilaimi A."/>
            <person name="Albersmeier A."/>
            <person name="Wichmann J."/>
            <person name="Grundmann M."/>
            <person name="Rupp O."/>
            <person name="Lauersen K.J."/>
            <person name="Blifernez-Klassen O."/>
            <person name="Kalinowski J."/>
            <person name="Goesmann A."/>
            <person name="Mussgnug J.H."/>
            <person name="Kruse O."/>
        </authorList>
    </citation>
    <scope>NUCLEOTIDE SEQUENCE [LARGE SCALE GENOMIC DNA]</scope>
    <source>
        <strain evidence="3 4">SAG 48.87</strain>
    </source>
</reference>
<dbReference type="OrthoDB" id="406045at2759"/>
<accession>A0A0D2KWF5</accession>
<name>A0A0D2KWF5_9CHLO</name>
<evidence type="ECO:0000256" key="1">
    <source>
        <dbReference type="SAM" id="MobiDB-lite"/>
    </source>
</evidence>
<keyword evidence="4" id="KW-1185">Reference proteome</keyword>
<dbReference type="GeneID" id="25741223"/>
<evidence type="ECO:0000313" key="3">
    <source>
        <dbReference type="EMBL" id="KIY99618.1"/>
    </source>
</evidence>
<sequence>MQEPAAKAVDLEETTLQDERMLRMKAEADAADRAQRLRVYAEQLAEFAADKSSSADALLQQAAALSESLQLLLAQDPSANGGGVGGGAAPAPPAPAAAIVEQMQRLRLQLEQAALEARHFADQQRADAERSKRSSQQAELMAVDSDIESKRLKEDDAGAPSSSSRRSSADGSAGDANGGDGGPAAAAAAGAGAGLQPRSSLEQAAAAAALAGVGVGGAGAGMRERCRFIPLRLKLDERRLLRLLEAALNVSEYTDKVDVLTWRSKSARVTAQIRDLCAILSGLVVAQDYKRGQQLVADREFGDNAEFFQDVFEIGRRYKVMNPDKMRGEYGKLMYL</sequence>
<evidence type="ECO:0000313" key="4">
    <source>
        <dbReference type="Proteomes" id="UP000054498"/>
    </source>
</evidence>
<dbReference type="RefSeq" id="XP_013898638.1">
    <property type="nucleotide sequence ID" value="XM_014043184.1"/>
</dbReference>
<dbReference type="EMBL" id="KK101794">
    <property type="protein sequence ID" value="KIY99618.1"/>
    <property type="molecule type" value="Genomic_DNA"/>
</dbReference>
<evidence type="ECO:0000259" key="2">
    <source>
        <dbReference type="Pfam" id="PF09418"/>
    </source>
</evidence>
<dbReference type="KEGG" id="mng:MNEG_8347"/>
<feature type="domain" description="Non-canonical E2 ubiquitin-conjugating enzyme C-terminal" evidence="2">
    <location>
        <begin position="226"/>
        <end position="336"/>
    </location>
</feature>
<gene>
    <name evidence="3" type="ORF">MNEG_8347</name>
</gene>
<protein>
    <recommendedName>
        <fullName evidence="2">Non-canonical E2 ubiquitin-conjugating enzyme C-terminal domain-containing protein</fullName>
    </recommendedName>
</protein>
<dbReference type="AlphaFoldDB" id="A0A0D2KWF5"/>
<feature type="compositionally biased region" description="Basic and acidic residues" evidence="1">
    <location>
        <begin position="121"/>
        <end position="132"/>
    </location>
</feature>
<dbReference type="InterPro" id="IPR018553">
    <property type="entry name" value="E2_Ub-conjug_enz"/>
</dbReference>
<feature type="compositionally biased region" description="Low complexity" evidence="1">
    <location>
        <begin position="158"/>
        <end position="175"/>
    </location>
</feature>